<proteinExistence type="predicted"/>
<organism evidence="2">
    <name type="scientific">marine metagenome</name>
    <dbReference type="NCBI Taxonomy" id="408172"/>
    <lineage>
        <taxon>unclassified sequences</taxon>
        <taxon>metagenomes</taxon>
        <taxon>ecological metagenomes</taxon>
    </lineage>
</organism>
<dbReference type="Pfam" id="PF13860">
    <property type="entry name" value="FlgD_ig"/>
    <property type="match status" value="1"/>
</dbReference>
<dbReference type="NCBIfam" id="TIGR04183">
    <property type="entry name" value="Por_Secre_tail"/>
    <property type="match status" value="1"/>
</dbReference>
<dbReference type="InterPro" id="IPR026444">
    <property type="entry name" value="Secre_tail"/>
</dbReference>
<protein>
    <recommendedName>
        <fullName evidence="1">FlgD/Vpr Ig-like domain-containing protein</fullName>
    </recommendedName>
</protein>
<dbReference type="InterPro" id="IPR025965">
    <property type="entry name" value="FlgD/Vpr_Ig-like"/>
</dbReference>
<gene>
    <name evidence="2" type="ORF">METZ01_LOCUS104699</name>
</gene>
<accession>A0A381WH56</accession>
<feature type="domain" description="FlgD/Vpr Ig-like" evidence="1">
    <location>
        <begin position="533"/>
        <end position="581"/>
    </location>
</feature>
<reference evidence="2" key="1">
    <citation type="submission" date="2018-05" db="EMBL/GenBank/DDBJ databases">
        <authorList>
            <person name="Lanie J.A."/>
            <person name="Ng W.-L."/>
            <person name="Kazmierczak K.M."/>
            <person name="Andrzejewski T.M."/>
            <person name="Davidsen T.M."/>
            <person name="Wayne K.J."/>
            <person name="Tettelin H."/>
            <person name="Glass J.I."/>
            <person name="Rusch D."/>
            <person name="Podicherti R."/>
            <person name="Tsui H.-C.T."/>
            <person name="Winkler M.E."/>
        </authorList>
    </citation>
    <scope>NUCLEOTIDE SEQUENCE</scope>
</reference>
<dbReference type="EMBL" id="UINC01011800">
    <property type="protein sequence ID" value="SVA51845.1"/>
    <property type="molecule type" value="Genomic_DNA"/>
</dbReference>
<sequence>MTVRRITLLFALVSLLSSQSYELRTFQISLSQKPMESDSLILKGALGSNFYQTSGADTLTLKGGLWNIAAGLYSEPPAVRSILPDTIYDNKMPVLARAIATDLNGIAQTNLYVQLGGDQSPIIIPMTVMNDTLFEALIPDSLISIFNLRTHVESIDNMAHTGESVYETPSVEFPENELTMEENYSYYPQGIQPEKWRMFSWPGQLDDAQVNTSSLEDGHVFYDWDPNEGQWMKPDTLKIGKGYWFKHRYGESVVFKNKNTAGMAVPLEDRTLHLHSGWNMVGSPFAFPVQTEYNEENVSGLYRWGSGNKDGWVGPVDTFEPWAGYAVYNYGDADSIVLKPFADTASASRIVSAGWKLALKADGENYFDHTGKIGRREDATENKDGFDTPTLPTLGDYLILAMDVEGQGRFEHSVDVRSLDEFNGVWDIQITGKGEPGPVSVSGSILDHMPEDLHLALVDVPGRVVVDQFLQTGLLIEETITTAYELKLVAGDEQYVERTVLNILSEIPEEFSLSQNYPNPFNPLTKIDFALPKTGEVVITIYNILGQEVTTLVNQRLDYGYHTVTWWGTDRAGRPVSSGVYFSELRARGFRQTKKMLLLK</sequence>
<dbReference type="Gene3D" id="2.60.40.4070">
    <property type="match status" value="1"/>
</dbReference>
<name>A0A381WH56_9ZZZZ</name>
<dbReference type="AlphaFoldDB" id="A0A381WH56"/>
<evidence type="ECO:0000259" key="1">
    <source>
        <dbReference type="Pfam" id="PF13860"/>
    </source>
</evidence>
<evidence type="ECO:0000313" key="2">
    <source>
        <dbReference type="EMBL" id="SVA51845.1"/>
    </source>
</evidence>